<evidence type="ECO:0000313" key="6">
    <source>
        <dbReference type="Proteomes" id="UP000831495"/>
    </source>
</evidence>
<evidence type="ECO:0000256" key="2">
    <source>
        <dbReference type="RuleBase" id="RU003369"/>
    </source>
</evidence>
<accession>A0ABY4PAU7</accession>
<dbReference type="Gene3D" id="3.90.110.10">
    <property type="entry name" value="Lactate dehydrogenase/glycoside hydrolase, family 4, C-terminal"/>
    <property type="match status" value="1"/>
</dbReference>
<gene>
    <name evidence="5" type="ORF">MOO45_03660</name>
</gene>
<dbReference type="RefSeq" id="WP_249515028.1">
    <property type="nucleotide sequence ID" value="NZ_CP093366.1"/>
</dbReference>
<dbReference type="SUPFAM" id="SSF51735">
    <property type="entry name" value="NAD(P)-binding Rossmann-fold domains"/>
    <property type="match status" value="1"/>
</dbReference>
<keyword evidence="2" id="KW-0560">Oxidoreductase</keyword>
<dbReference type="EMBL" id="CP093366">
    <property type="protein sequence ID" value="UQS82750.1"/>
    <property type="molecule type" value="Genomic_DNA"/>
</dbReference>
<dbReference type="PANTHER" id="PTHR43128">
    <property type="entry name" value="L-2-HYDROXYCARBOXYLATE DEHYDROGENASE (NAD(P)(+))"/>
    <property type="match status" value="1"/>
</dbReference>
<sequence>MNKVGIIGQGHVGATTSLVMAQRGKVGKIVIVDKNNAKAKSEQADLQDQIALLSTDTEIEVQDYNAEQWSKLKDLDIIIFCPGKISALLEHGGERDYELNLTSQMVHEIAPKIKASGFSGIIVTITNPCDVIARMLQEEIGVKTSQVIGTGTGLETARMHHAVGNATGHNYHDIQGYVLGEHGDKMFPAWSTVQVASQAINHFQLDLDKLAEDITDGGYTIFNGKHFTNNGIATWVNLIVEAILNDARIAMPVSAYDPNLKLYIGQVAIVRQTGIDEIVDLALNDHEQKAYQEAAQAIQANYNKVH</sequence>
<organism evidence="5 6">
    <name type="scientific">Bombilactobacillus folatiphilus</name>
    <dbReference type="NCBI Taxonomy" id="2923362"/>
    <lineage>
        <taxon>Bacteria</taxon>
        <taxon>Bacillati</taxon>
        <taxon>Bacillota</taxon>
        <taxon>Bacilli</taxon>
        <taxon>Lactobacillales</taxon>
        <taxon>Lactobacillaceae</taxon>
        <taxon>Bombilactobacillus</taxon>
    </lineage>
</organism>
<feature type="domain" description="Lactate/malate dehydrogenase C-terminal" evidence="4">
    <location>
        <begin position="152"/>
        <end position="305"/>
    </location>
</feature>
<dbReference type="PRINTS" id="PR00086">
    <property type="entry name" value="LLDHDRGNASE"/>
</dbReference>
<reference evidence="5" key="1">
    <citation type="journal article" date="2022" name="Int. J. Syst. Evol. Microbiol.">
        <title>Apilactobacillus apisilvae sp. nov., Nicolia spurrieriana gen. nov. sp. nov., Bombilactobacillus folatiphilus sp. nov. and Bombilactobacillus thymidiniphilus sp. nov., four new lactic acid bacterial isolates from stingless bees Tetragonula carbonaria and Austroplebeia australis.</title>
        <authorList>
            <person name="Oliphant S.A."/>
            <person name="Watson-Haigh N.S."/>
            <person name="Sumby K.M."/>
            <person name="Gardner J."/>
            <person name="Groom S."/>
            <person name="Jiranek V."/>
        </authorList>
    </citation>
    <scope>NUCLEOTIDE SEQUENCE</scope>
    <source>
        <strain evidence="5">SG4_D2</strain>
    </source>
</reference>
<dbReference type="PIRSF" id="PIRSF000102">
    <property type="entry name" value="Lac_mal_DH"/>
    <property type="match status" value="1"/>
</dbReference>
<evidence type="ECO:0000256" key="1">
    <source>
        <dbReference type="ARBA" id="ARBA00006054"/>
    </source>
</evidence>
<dbReference type="InterPro" id="IPR001236">
    <property type="entry name" value="Lactate/malate_DH_N"/>
</dbReference>
<dbReference type="Proteomes" id="UP000831495">
    <property type="component" value="Chromosome"/>
</dbReference>
<evidence type="ECO:0000259" key="3">
    <source>
        <dbReference type="Pfam" id="PF00056"/>
    </source>
</evidence>
<dbReference type="SUPFAM" id="SSF56327">
    <property type="entry name" value="LDH C-terminal domain-like"/>
    <property type="match status" value="1"/>
</dbReference>
<dbReference type="Pfam" id="PF02866">
    <property type="entry name" value="Ldh_1_C"/>
    <property type="match status" value="1"/>
</dbReference>
<dbReference type="InterPro" id="IPR036291">
    <property type="entry name" value="NAD(P)-bd_dom_sf"/>
</dbReference>
<dbReference type="Gene3D" id="3.40.50.720">
    <property type="entry name" value="NAD(P)-binding Rossmann-like Domain"/>
    <property type="match status" value="1"/>
</dbReference>
<dbReference type="InterPro" id="IPR001557">
    <property type="entry name" value="L-lactate/malate_DH"/>
</dbReference>
<evidence type="ECO:0000259" key="4">
    <source>
        <dbReference type="Pfam" id="PF02866"/>
    </source>
</evidence>
<dbReference type="InterPro" id="IPR015955">
    <property type="entry name" value="Lactate_DH/Glyco_Ohase_4_C"/>
</dbReference>
<dbReference type="PANTHER" id="PTHR43128:SF31">
    <property type="entry name" value="L-LACTATE DEHYDROGENASE"/>
    <property type="match status" value="1"/>
</dbReference>
<name>A0ABY4PAU7_9LACO</name>
<protein>
    <submittedName>
        <fullName evidence="5">L-lactate dehydrogenase</fullName>
    </submittedName>
</protein>
<evidence type="ECO:0000313" key="5">
    <source>
        <dbReference type="EMBL" id="UQS82750.1"/>
    </source>
</evidence>
<keyword evidence="6" id="KW-1185">Reference proteome</keyword>
<feature type="domain" description="Lactate/malate dehydrogenase N-terminal" evidence="3">
    <location>
        <begin position="3"/>
        <end position="149"/>
    </location>
</feature>
<proteinExistence type="inferred from homology"/>
<dbReference type="Pfam" id="PF00056">
    <property type="entry name" value="Ldh_1_N"/>
    <property type="match status" value="1"/>
</dbReference>
<comment type="similarity">
    <text evidence="1">Belongs to the LDH/MDH superfamily. LDH family.</text>
</comment>
<dbReference type="InterPro" id="IPR022383">
    <property type="entry name" value="Lactate/malate_DH_C"/>
</dbReference>